<sequence>MSASTQQKTDSSISTVTSVEDAAVPRASVTPDLNRHGNARRILHTRWRPIDITVASVIAVASGLVFWMFDLVVTAPAAFLEGLIPGFSGIISGFWYIAGPLAMLIVRKPGAAIYAETIGGLLELAFGNQWGFSGSLVAGLVQGIFSELVFAILLYRIWNAWSTALCGLVTGLGGSLYSLFVLQSGLHPTGGYVITNVMSNCISGAIISGILMWYLFLAIAKTGALSHFASGRMIFDSETR</sequence>
<accession>A0AB39UFH1</accession>
<dbReference type="AlphaFoldDB" id="A0AB39UFH1"/>
<proteinExistence type="predicted"/>
<dbReference type="KEGG" id="bfk:QN062_01930"/>
<dbReference type="InterPro" id="IPR017195">
    <property type="entry name" value="ABC_thiamin-permease_prd"/>
</dbReference>
<protein>
    <submittedName>
        <fullName evidence="3">ECF transporter S component</fullName>
    </submittedName>
</protein>
<dbReference type="Pfam" id="PF09819">
    <property type="entry name" value="ABC_cobalt"/>
    <property type="match status" value="1"/>
</dbReference>
<dbReference type="EMBL" id="CP129682">
    <property type="protein sequence ID" value="XDS47902.1"/>
    <property type="molecule type" value="Genomic_DNA"/>
</dbReference>
<feature type="transmembrane region" description="Helical" evidence="1">
    <location>
        <begin position="75"/>
        <end position="98"/>
    </location>
</feature>
<feature type="transmembrane region" description="Helical" evidence="1">
    <location>
        <begin position="50"/>
        <end position="69"/>
    </location>
</feature>
<reference evidence="3" key="1">
    <citation type="submission" date="2023-07" db="EMBL/GenBank/DDBJ databases">
        <title>Bifidobacterium aquikefiriaerophilum sp. nov. and Bifidobacterium eccum sp. nov., isolated from water kefir.</title>
        <authorList>
            <person name="Breselge S."/>
            <person name="Bellassi P."/>
            <person name="Barcenilla C."/>
            <person name="Alvarez-Ordonez A."/>
            <person name="Morelli L."/>
            <person name="Cotter P.D."/>
        </authorList>
    </citation>
    <scope>NUCLEOTIDE SEQUENCE</scope>
    <source>
        <strain evidence="4">WK012_4_13</strain>
        <strain evidence="3">WK013_4_14</strain>
        <strain evidence="2">WK048_4_13</strain>
    </source>
</reference>
<keyword evidence="1" id="KW-0472">Membrane</keyword>
<evidence type="ECO:0000256" key="1">
    <source>
        <dbReference type="SAM" id="Phobius"/>
    </source>
</evidence>
<name>A0AB39UFH1_9BIFI</name>
<evidence type="ECO:0000313" key="2">
    <source>
        <dbReference type="EMBL" id="XDS47390.1"/>
    </source>
</evidence>
<feature type="transmembrane region" description="Helical" evidence="1">
    <location>
        <begin position="136"/>
        <end position="155"/>
    </location>
</feature>
<feature type="transmembrane region" description="Helical" evidence="1">
    <location>
        <begin position="202"/>
        <end position="220"/>
    </location>
</feature>
<keyword evidence="1" id="KW-1133">Transmembrane helix</keyword>
<organism evidence="3">
    <name type="scientific">Bifidobacterium fermentum</name>
    <dbReference type="NCBI Taxonomy" id="3059035"/>
    <lineage>
        <taxon>Bacteria</taxon>
        <taxon>Bacillati</taxon>
        <taxon>Actinomycetota</taxon>
        <taxon>Actinomycetes</taxon>
        <taxon>Bifidobacteriales</taxon>
        <taxon>Bifidobacteriaceae</taxon>
        <taxon>Bifidobacterium</taxon>
    </lineage>
</organism>
<gene>
    <name evidence="4" type="ORF">QN062_01930</name>
    <name evidence="3" type="ORF">QN216_05935</name>
    <name evidence="2" type="ORF">QN217_04515</name>
</gene>
<feature type="transmembrane region" description="Helical" evidence="1">
    <location>
        <begin position="110"/>
        <end position="130"/>
    </location>
</feature>
<keyword evidence="1" id="KW-0812">Transmembrane</keyword>
<evidence type="ECO:0000313" key="3">
    <source>
        <dbReference type="EMBL" id="XDS47902.1"/>
    </source>
</evidence>
<dbReference type="EMBL" id="CP129683">
    <property type="protein sequence ID" value="XDS50978.1"/>
    <property type="molecule type" value="Genomic_DNA"/>
</dbReference>
<dbReference type="EMBL" id="CP129675">
    <property type="protein sequence ID" value="XDS47390.1"/>
    <property type="molecule type" value="Genomic_DNA"/>
</dbReference>
<feature type="transmembrane region" description="Helical" evidence="1">
    <location>
        <begin position="162"/>
        <end position="182"/>
    </location>
</feature>
<dbReference type="RefSeq" id="WP_369341940.1">
    <property type="nucleotide sequence ID" value="NZ_CP129675.1"/>
</dbReference>
<evidence type="ECO:0000313" key="4">
    <source>
        <dbReference type="EMBL" id="XDS50978.1"/>
    </source>
</evidence>